<name>A0A6J5MNG2_9CAUD</name>
<organism evidence="1">
    <name type="scientific">uncultured Caudovirales phage</name>
    <dbReference type="NCBI Taxonomy" id="2100421"/>
    <lineage>
        <taxon>Viruses</taxon>
        <taxon>Duplodnaviria</taxon>
        <taxon>Heunggongvirae</taxon>
        <taxon>Uroviricota</taxon>
        <taxon>Caudoviricetes</taxon>
        <taxon>Peduoviridae</taxon>
        <taxon>Maltschvirus</taxon>
        <taxon>Maltschvirus maltsch</taxon>
    </lineage>
</organism>
<accession>A0A6J5MNG2</accession>
<proteinExistence type="predicted"/>
<evidence type="ECO:0000313" key="1">
    <source>
        <dbReference type="EMBL" id="CAB4147882.1"/>
    </source>
</evidence>
<gene>
    <name evidence="1" type="ORF">UFOVP506_51</name>
</gene>
<dbReference type="EMBL" id="LR796491">
    <property type="protein sequence ID" value="CAB4147882.1"/>
    <property type="molecule type" value="Genomic_DNA"/>
</dbReference>
<reference evidence="1" key="1">
    <citation type="submission" date="2020-04" db="EMBL/GenBank/DDBJ databases">
        <authorList>
            <person name="Chiriac C."/>
            <person name="Salcher M."/>
            <person name="Ghai R."/>
            <person name="Kavagutti S V."/>
        </authorList>
    </citation>
    <scope>NUCLEOTIDE SEQUENCE</scope>
</reference>
<protein>
    <submittedName>
        <fullName evidence="1">Uncharacterized protein</fullName>
    </submittedName>
</protein>
<sequence>MSKIRWKDEKQTVEFVPVFIIGFEEDFERGVVLTTAAYKILDEAEPDFALYAIDAAVDILMQRRDEIEKRELH</sequence>